<dbReference type="Gene3D" id="3.30.420.40">
    <property type="match status" value="2"/>
</dbReference>
<dbReference type="Proteomes" id="UP000323144">
    <property type="component" value="Chromosome"/>
</dbReference>
<evidence type="ECO:0000313" key="3">
    <source>
        <dbReference type="Proteomes" id="UP000323144"/>
    </source>
</evidence>
<dbReference type="SUPFAM" id="SSF53067">
    <property type="entry name" value="Actin-like ATPase domain"/>
    <property type="match status" value="1"/>
</dbReference>
<dbReference type="InterPro" id="IPR043129">
    <property type="entry name" value="ATPase_NBD"/>
</dbReference>
<name>A0A5B9Y5K2_9MOLU</name>
<keyword evidence="2" id="KW-0808">Transferase</keyword>
<evidence type="ECO:0000256" key="1">
    <source>
        <dbReference type="ARBA" id="ARBA00006479"/>
    </source>
</evidence>
<dbReference type="RefSeq" id="WP_166507939.1">
    <property type="nucleotide sequence ID" value="NZ_CP043026.1"/>
</dbReference>
<reference evidence="2 3" key="1">
    <citation type="submission" date="2019-08" db="EMBL/GenBank/DDBJ databases">
        <title>Complete genome sequence of Spiroplasma chinense CCH (DSM 19755).</title>
        <authorList>
            <person name="Shen H.-Y."/>
            <person name="Lin Y.-C."/>
            <person name="Chou L."/>
            <person name="Kuo C.-H."/>
        </authorList>
    </citation>
    <scope>NUCLEOTIDE SEQUENCE [LARGE SCALE GENOMIC DNA]</scope>
    <source>
        <strain evidence="2 3">CCH</strain>
    </source>
</reference>
<keyword evidence="2" id="KW-0418">Kinase</keyword>
<keyword evidence="3" id="KW-1185">Reference proteome</keyword>
<evidence type="ECO:0000313" key="2">
    <source>
        <dbReference type="EMBL" id="QEH61547.1"/>
    </source>
</evidence>
<dbReference type="Pfam" id="PF00480">
    <property type="entry name" value="ROK"/>
    <property type="match status" value="1"/>
</dbReference>
<dbReference type="AlphaFoldDB" id="A0A5B9Y5K2"/>
<dbReference type="GO" id="GO:0016301">
    <property type="term" value="F:kinase activity"/>
    <property type="evidence" value="ECO:0007669"/>
    <property type="project" value="UniProtKB-KW"/>
</dbReference>
<organism evidence="2 3">
    <name type="scientific">Spiroplasma chinense</name>
    <dbReference type="NCBI Taxonomy" id="216932"/>
    <lineage>
        <taxon>Bacteria</taxon>
        <taxon>Bacillati</taxon>
        <taxon>Mycoplasmatota</taxon>
        <taxon>Mollicutes</taxon>
        <taxon>Entomoplasmatales</taxon>
        <taxon>Spiroplasmataceae</taxon>
        <taxon>Spiroplasma</taxon>
    </lineage>
</organism>
<accession>A0A5B9Y5K2</accession>
<dbReference type="KEGG" id="schi:SCHIN_v1c03500"/>
<dbReference type="PANTHER" id="PTHR18964">
    <property type="entry name" value="ROK (REPRESSOR, ORF, KINASE) FAMILY"/>
    <property type="match status" value="1"/>
</dbReference>
<dbReference type="InterPro" id="IPR000600">
    <property type="entry name" value="ROK"/>
</dbReference>
<protein>
    <submittedName>
        <fullName evidence="2">Glucokinase</fullName>
    </submittedName>
</protein>
<dbReference type="PANTHER" id="PTHR18964:SF149">
    <property type="entry name" value="BIFUNCTIONAL UDP-N-ACETYLGLUCOSAMINE 2-EPIMERASE_N-ACETYLMANNOSAMINE KINASE"/>
    <property type="match status" value="1"/>
</dbReference>
<gene>
    <name evidence="2" type="primary">glk</name>
    <name evidence="2" type="ORF">SCHIN_v1c03500</name>
</gene>
<comment type="similarity">
    <text evidence="1">Belongs to the ROK (NagC/XylR) family.</text>
</comment>
<proteinExistence type="inferred from homology"/>
<dbReference type="EMBL" id="CP043026">
    <property type="protein sequence ID" value="QEH61547.1"/>
    <property type="molecule type" value="Genomic_DNA"/>
</dbReference>
<sequence length="317" mass="34445">MAKAFTIDLGATSAKCAFFDNDKVIAKFTFSTNPRENLLENIGKEAREVAEKNNIDMDNLDFIGIAVCGIVDNAEGKVIYSTNLGWRDYPVKEEMTRIFKNEKVVVLNDAKAATFGEWSKGLKKVPDSMALFTIGTGVGGGAIFNGRLVFGDNTGLPSEPGHGGGFQDEIQCGCGLKGCIEPISSASGIERELIAKAKVSTGPLGERYQKLGDNMHIKDIADLFQEKDKDVIAVFYKALEPLAKIISVIIHFFDVSMIVIGGGPSNLGKPLLDLLKKQAANYVLPDFYERLNIVQASLSDLVGAWGVYEYGKAELKF</sequence>